<keyword evidence="3" id="KW-1185">Reference proteome</keyword>
<dbReference type="AlphaFoldDB" id="A0A017S2A4"/>
<reference evidence="3" key="1">
    <citation type="journal article" date="2014" name="Nat. Commun.">
        <title>Genomic adaptations of the halophilic Dead Sea filamentous fungus Eurotium rubrum.</title>
        <authorList>
            <person name="Kis-Papo T."/>
            <person name="Weig A.R."/>
            <person name="Riley R."/>
            <person name="Persoh D."/>
            <person name="Salamov A."/>
            <person name="Sun H."/>
            <person name="Lipzen A."/>
            <person name="Wasser S.P."/>
            <person name="Rambold G."/>
            <person name="Grigoriev I.V."/>
            <person name="Nevo E."/>
        </authorList>
    </citation>
    <scope>NUCLEOTIDE SEQUENCE [LARGE SCALE GENOMIC DNA]</scope>
    <source>
        <strain evidence="3">CBS 135680</strain>
    </source>
</reference>
<keyword evidence="1" id="KW-1133">Transmembrane helix</keyword>
<dbReference type="Proteomes" id="UP000019804">
    <property type="component" value="Unassembled WGS sequence"/>
</dbReference>
<evidence type="ECO:0000256" key="1">
    <source>
        <dbReference type="SAM" id="Phobius"/>
    </source>
</evidence>
<dbReference type="OrthoDB" id="2985014at2759"/>
<evidence type="ECO:0000313" key="3">
    <source>
        <dbReference type="Proteomes" id="UP000019804"/>
    </source>
</evidence>
<protein>
    <recommendedName>
        <fullName evidence="4">Major facilitator superfamily domain-containing protein</fullName>
    </recommendedName>
</protein>
<feature type="transmembrane region" description="Helical" evidence="1">
    <location>
        <begin position="58"/>
        <end position="80"/>
    </location>
</feature>
<evidence type="ECO:0000313" key="2">
    <source>
        <dbReference type="EMBL" id="EYE91168.1"/>
    </source>
</evidence>
<name>A0A017S2A4_ASPRC</name>
<organism evidence="2 3">
    <name type="scientific">Aspergillus ruber (strain CBS 135680)</name>
    <dbReference type="NCBI Taxonomy" id="1388766"/>
    <lineage>
        <taxon>Eukaryota</taxon>
        <taxon>Fungi</taxon>
        <taxon>Dikarya</taxon>
        <taxon>Ascomycota</taxon>
        <taxon>Pezizomycotina</taxon>
        <taxon>Eurotiomycetes</taxon>
        <taxon>Eurotiomycetidae</taxon>
        <taxon>Eurotiales</taxon>
        <taxon>Aspergillaceae</taxon>
        <taxon>Aspergillus</taxon>
        <taxon>Aspergillus subgen. Aspergillus</taxon>
    </lineage>
</organism>
<evidence type="ECO:0008006" key="4">
    <source>
        <dbReference type="Google" id="ProtNLM"/>
    </source>
</evidence>
<gene>
    <name evidence="2" type="ORF">EURHEDRAFT_389690</name>
</gene>
<sequence>MISNASASCVYPVIWPERIRAAKGTTSAAIAIGITNACAQLMGIVGPQVYQSKFGPSYHVSFGTSIGLLSGTIIFIGVSWKLMGRSVHKRGG</sequence>
<keyword evidence="1" id="KW-0472">Membrane</keyword>
<dbReference type="RefSeq" id="XP_040634858.1">
    <property type="nucleotide sequence ID" value="XM_040779793.1"/>
</dbReference>
<dbReference type="EMBL" id="KK088447">
    <property type="protein sequence ID" value="EYE91168.1"/>
    <property type="molecule type" value="Genomic_DNA"/>
</dbReference>
<dbReference type="HOGENOM" id="CLU_2412893_0_0_1"/>
<feature type="transmembrane region" description="Helical" evidence="1">
    <location>
        <begin position="28"/>
        <end position="46"/>
    </location>
</feature>
<dbReference type="GeneID" id="63694917"/>
<proteinExistence type="predicted"/>
<accession>A0A017S2A4</accession>
<keyword evidence="1" id="KW-0812">Transmembrane</keyword>